<dbReference type="Pfam" id="PF00067">
    <property type="entry name" value="p450"/>
    <property type="match status" value="1"/>
</dbReference>
<evidence type="ECO:0000256" key="1">
    <source>
        <dbReference type="ARBA" id="ARBA00001971"/>
    </source>
</evidence>
<evidence type="ECO:0000256" key="2">
    <source>
        <dbReference type="ARBA" id="ARBA00005179"/>
    </source>
</evidence>
<dbReference type="InterPro" id="IPR002401">
    <property type="entry name" value="Cyt_P450_E_grp-I"/>
</dbReference>
<feature type="binding site" description="axial binding residue" evidence="9">
    <location>
        <position position="438"/>
    </location>
    <ligand>
        <name>heme</name>
        <dbReference type="ChEBI" id="CHEBI:30413"/>
    </ligand>
    <ligandPart>
        <name>Fe</name>
        <dbReference type="ChEBI" id="CHEBI:18248"/>
    </ligandPart>
</feature>
<dbReference type="GO" id="GO:0016705">
    <property type="term" value="F:oxidoreductase activity, acting on paired donors, with incorporation or reduction of molecular oxygen"/>
    <property type="evidence" value="ECO:0007669"/>
    <property type="project" value="InterPro"/>
</dbReference>
<dbReference type="Proteomes" id="UP001218218">
    <property type="component" value="Unassembled WGS sequence"/>
</dbReference>
<evidence type="ECO:0000313" key="11">
    <source>
        <dbReference type="Proteomes" id="UP001218218"/>
    </source>
</evidence>
<name>A0AAD7ET95_9AGAR</name>
<dbReference type="GO" id="GO:0020037">
    <property type="term" value="F:heme binding"/>
    <property type="evidence" value="ECO:0007669"/>
    <property type="project" value="InterPro"/>
</dbReference>
<evidence type="ECO:0000256" key="7">
    <source>
        <dbReference type="ARBA" id="ARBA00023004"/>
    </source>
</evidence>
<dbReference type="GO" id="GO:0005506">
    <property type="term" value="F:iron ion binding"/>
    <property type="evidence" value="ECO:0007669"/>
    <property type="project" value="InterPro"/>
</dbReference>
<keyword evidence="8" id="KW-0503">Monooxygenase</keyword>
<evidence type="ECO:0000256" key="5">
    <source>
        <dbReference type="ARBA" id="ARBA00022723"/>
    </source>
</evidence>
<dbReference type="SUPFAM" id="SSF48264">
    <property type="entry name" value="Cytochrome P450"/>
    <property type="match status" value="1"/>
</dbReference>
<dbReference type="GO" id="GO:0004497">
    <property type="term" value="F:monooxygenase activity"/>
    <property type="evidence" value="ECO:0007669"/>
    <property type="project" value="UniProtKB-KW"/>
</dbReference>
<evidence type="ECO:0000256" key="3">
    <source>
        <dbReference type="ARBA" id="ARBA00010617"/>
    </source>
</evidence>
<reference evidence="10" key="1">
    <citation type="submission" date="2023-03" db="EMBL/GenBank/DDBJ databases">
        <title>Massive genome expansion in bonnet fungi (Mycena s.s.) driven by repeated elements and novel gene families across ecological guilds.</title>
        <authorList>
            <consortium name="Lawrence Berkeley National Laboratory"/>
            <person name="Harder C.B."/>
            <person name="Miyauchi S."/>
            <person name="Viragh M."/>
            <person name="Kuo A."/>
            <person name="Thoen E."/>
            <person name="Andreopoulos B."/>
            <person name="Lu D."/>
            <person name="Skrede I."/>
            <person name="Drula E."/>
            <person name="Henrissat B."/>
            <person name="Morin E."/>
            <person name="Kohler A."/>
            <person name="Barry K."/>
            <person name="LaButti K."/>
            <person name="Morin E."/>
            <person name="Salamov A."/>
            <person name="Lipzen A."/>
            <person name="Mereny Z."/>
            <person name="Hegedus B."/>
            <person name="Baldrian P."/>
            <person name="Stursova M."/>
            <person name="Weitz H."/>
            <person name="Taylor A."/>
            <person name="Grigoriev I.V."/>
            <person name="Nagy L.G."/>
            <person name="Martin F."/>
            <person name="Kauserud H."/>
        </authorList>
    </citation>
    <scope>NUCLEOTIDE SEQUENCE</scope>
    <source>
        <strain evidence="10">CBHHK002</strain>
    </source>
</reference>
<keyword evidence="11" id="KW-1185">Reference proteome</keyword>
<dbReference type="InterPro" id="IPR050364">
    <property type="entry name" value="Cytochrome_P450_fung"/>
</dbReference>
<organism evidence="10 11">
    <name type="scientific">Mycena albidolilacea</name>
    <dbReference type="NCBI Taxonomy" id="1033008"/>
    <lineage>
        <taxon>Eukaryota</taxon>
        <taxon>Fungi</taxon>
        <taxon>Dikarya</taxon>
        <taxon>Basidiomycota</taxon>
        <taxon>Agaricomycotina</taxon>
        <taxon>Agaricomycetes</taxon>
        <taxon>Agaricomycetidae</taxon>
        <taxon>Agaricales</taxon>
        <taxon>Marasmiineae</taxon>
        <taxon>Mycenaceae</taxon>
        <taxon>Mycena</taxon>
    </lineage>
</organism>
<protein>
    <submittedName>
        <fullName evidence="10">Cytochrome P450</fullName>
    </submittedName>
</protein>
<keyword evidence="4 9" id="KW-0349">Heme</keyword>
<comment type="similarity">
    <text evidence="3">Belongs to the cytochrome P450 family.</text>
</comment>
<evidence type="ECO:0000256" key="6">
    <source>
        <dbReference type="ARBA" id="ARBA00023002"/>
    </source>
</evidence>
<gene>
    <name evidence="10" type="ORF">DFH08DRAFT_698959</name>
</gene>
<dbReference type="InterPro" id="IPR036396">
    <property type="entry name" value="Cyt_P450_sf"/>
</dbReference>
<accession>A0AAD7ET95</accession>
<dbReference type="AlphaFoldDB" id="A0AAD7ET95"/>
<dbReference type="InterPro" id="IPR001128">
    <property type="entry name" value="Cyt_P450"/>
</dbReference>
<proteinExistence type="inferred from homology"/>
<dbReference type="PANTHER" id="PTHR46300">
    <property type="entry name" value="P450, PUTATIVE (EUROFUNG)-RELATED-RELATED"/>
    <property type="match status" value="1"/>
</dbReference>
<dbReference type="EMBL" id="JARIHO010000018">
    <property type="protein sequence ID" value="KAJ7347913.1"/>
    <property type="molecule type" value="Genomic_DNA"/>
</dbReference>
<comment type="pathway">
    <text evidence="2">Secondary metabolite biosynthesis.</text>
</comment>
<evidence type="ECO:0000256" key="4">
    <source>
        <dbReference type="ARBA" id="ARBA00022617"/>
    </source>
</evidence>
<dbReference type="CDD" id="cd11065">
    <property type="entry name" value="CYP64-like"/>
    <property type="match status" value="1"/>
</dbReference>
<evidence type="ECO:0000256" key="8">
    <source>
        <dbReference type="ARBA" id="ARBA00023033"/>
    </source>
</evidence>
<keyword evidence="7 9" id="KW-0408">Iron</keyword>
<comment type="cofactor">
    <cofactor evidence="1 9">
        <name>heme</name>
        <dbReference type="ChEBI" id="CHEBI:30413"/>
    </cofactor>
</comment>
<keyword evidence="6" id="KW-0560">Oxidoreductase</keyword>
<evidence type="ECO:0000313" key="10">
    <source>
        <dbReference type="EMBL" id="KAJ7347913.1"/>
    </source>
</evidence>
<comment type="caution">
    <text evidence="10">The sequence shown here is derived from an EMBL/GenBank/DDBJ whole genome shotgun (WGS) entry which is preliminary data.</text>
</comment>
<sequence length="485" mass="55548">MNVPLASAGFLVSVILIYRMTRRSISPQIPGPPSHLLVGHTFQVPTMKPWKYFEKLWHQYGPIVKISLAGDDIVVLSDPSDAEELASLARRARNYSSRRPLIYAGKYRSNNMRLSLLPYGDVLKRQRAAFHQMLQPRAVRGYEERQEMESLRLIVDLVRAPTGYYHHFQRFPASLLFKLTFGQPLNDDGKDLAAAIEIFTGFVKDLTPNAHLVDSFPMLDLLPDFLSPWRAEAKWKHQRELELYGKLSLEVKARMQKNIEMECFAVRLWEQQEKLNIPDEELFYSTLSMFNIFLSVGTDTNSVTLLWFVMAMALYPETMEKAQREIDAVFNMDSLPSFTRMQDLPYCSALIKELLRWAPAAPLSIPHYSDDDDEYKGYTIRKGTTVISSLWNMHHNEKEFPNSYKFDPERFLCKSSGTGEVADSLREGHYAFGGLRQCPGQHMAAKSTWIAIVRVLWAFNIEVRKDAAGNPMKIDPEDCSSGLTS</sequence>
<dbReference type="PRINTS" id="PR00463">
    <property type="entry name" value="EP450I"/>
</dbReference>
<dbReference type="Gene3D" id="1.10.630.10">
    <property type="entry name" value="Cytochrome P450"/>
    <property type="match status" value="1"/>
</dbReference>
<evidence type="ECO:0000256" key="9">
    <source>
        <dbReference type="PIRSR" id="PIRSR602401-1"/>
    </source>
</evidence>
<keyword evidence="5 9" id="KW-0479">Metal-binding</keyword>